<dbReference type="RefSeq" id="XP_013436133.1">
    <property type="nucleotide sequence ID" value="XM_013580679.1"/>
</dbReference>
<gene>
    <name evidence="6" type="ORF">ENH_00040530</name>
</gene>
<dbReference type="PROSITE" id="PS00028">
    <property type="entry name" value="ZINC_FINGER_C2H2_1"/>
    <property type="match status" value="2"/>
</dbReference>
<feature type="compositionally biased region" description="Low complexity" evidence="3">
    <location>
        <begin position="580"/>
        <end position="598"/>
    </location>
</feature>
<keyword evidence="2" id="KW-0175">Coiled coil</keyword>
<feature type="domain" description="C2H2-type" evidence="5">
    <location>
        <begin position="667"/>
        <end position="696"/>
    </location>
</feature>
<evidence type="ECO:0000313" key="6">
    <source>
        <dbReference type="EMBL" id="CDJ67666.1"/>
    </source>
</evidence>
<name>U6MUK0_9EIME</name>
<feature type="compositionally biased region" description="Basic and acidic residues" evidence="3">
    <location>
        <begin position="629"/>
        <end position="638"/>
    </location>
</feature>
<feature type="compositionally biased region" description="Low complexity" evidence="3">
    <location>
        <begin position="295"/>
        <end position="308"/>
    </location>
</feature>
<dbReference type="Pfam" id="PF12874">
    <property type="entry name" value="zf-met"/>
    <property type="match status" value="1"/>
</dbReference>
<dbReference type="GeneID" id="25474211"/>
<evidence type="ECO:0000259" key="5">
    <source>
        <dbReference type="PROSITE" id="PS50157"/>
    </source>
</evidence>
<dbReference type="SUPFAM" id="SSF46565">
    <property type="entry name" value="Chaperone J-domain"/>
    <property type="match status" value="1"/>
</dbReference>
<dbReference type="InterPro" id="IPR036869">
    <property type="entry name" value="J_dom_sf"/>
</dbReference>
<keyword evidence="1" id="KW-0863">Zinc-finger</keyword>
<dbReference type="SMART" id="SM00271">
    <property type="entry name" value="DnaJ"/>
    <property type="match status" value="1"/>
</dbReference>
<dbReference type="Pfam" id="PF00226">
    <property type="entry name" value="DnaJ"/>
    <property type="match status" value="1"/>
</dbReference>
<feature type="compositionally biased region" description="Low complexity" evidence="3">
    <location>
        <begin position="448"/>
        <end position="457"/>
    </location>
</feature>
<dbReference type="PANTHER" id="PTHR44029">
    <property type="entry name" value="DNAJ HOMOLOG SUBFAMILY C MEMBER 21"/>
    <property type="match status" value="1"/>
</dbReference>
<feature type="compositionally biased region" description="Basic and acidic residues" evidence="3">
    <location>
        <begin position="188"/>
        <end position="204"/>
    </location>
</feature>
<evidence type="ECO:0000256" key="3">
    <source>
        <dbReference type="SAM" id="MobiDB-lite"/>
    </source>
</evidence>
<dbReference type="CDD" id="cd06257">
    <property type="entry name" value="DnaJ"/>
    <property type="match status" value="1"/>
</dbReference>
<dbReference type="GO" id="GO:0003676">
    <property type="term" value="F:nucleic acid binding"/>
    <property type="evidence" value="ECO:0007669"/>
    <property type="project" value="InterPro"/>
</dbReference>
<dbReference type="SMART" id="SM00355">
    <property type="entry name" value="ZnF_C2H2"/>
    <property type="match status" value="2"/>
</dbReference>
<dbReference type="InterPro" id="IPR054076">
    <property type="entry name" value="ZUO1-like_ZHD"/>
</dbReference>
<dbReference type="PRINTS" id="PR00625">
    <property type="entry name" value="JDOMAIN"/>
</dbReference>
<feature type="compositionally biased region" description="Low complexity" evidence="3">
    <location>
        <begin position="516"/>
        <end position="531"/>
    </location>
</feature>
<feature type="region of interest" description="Disordered" evidence="3">
    <location>
        <begin position="292"/>
        <end position="332"/>
    </location>
</feature>
<feature type="region of interest" description="Disordered" evidence="3">
    <location>
        <begin position="444"/>
        <end position="664"/>
    </location>
</feature>
<dbReference type="Proteomes" id="UP000030754">
    <property type="component" value="Unassembled WGS sequence"/>
</dbReference>
<dbReference type="GO" id="GO:0005737">
    <property type="term" value="C:cytoplasm"/>
    <property type="evidence" value="ECO:0007669"/>
    <property type="project" value="TreeGrafter"/>
</dbReference>
<feature type="region of interest" description="Disordered" evidence="3">
    <location>
        <begin position="183"/>
        <end position="217"/>
    </location>
</feature>
<keyword evidence="1" id="KW-0479">Metal-binding</keyword>
<evidence type="ECO:0000259" key="4">
    <source>
        <dbReference type="PROSITE" id="PS50076"/>
    </source>
</evidence>
<reference evidence="6" key="2">
    <citation type="submission" date="2013-10" db="EMBL/GenBank/DDBJ databases">
        <authorList>
            <person name="Aslett M."/>
        </authorList>
    </citation>
    <scope>NUCLEOTIDE SEQUENCE [LARGE SCALE GENOMIC DNA]</scope>
    <source>
        <strain evidence="6">Houghton</strain>
    </source>
</reference>
<dbReference type="GO" id="GO:0008270">
    <property type="term" value="F:zinc ion binding"/>
    <property type="evidence" value="ECO:0007669"/>
    <property type="project" value="UniProtKB-KW"/>
</dbReference>
<evidence type="ECO:0000256" key="1">
    <source>
        <dbReference type="PROSITE-ProRule" id="PRU00042"/>
    </source>
</evidence>
<feature type="domain" description="C2H2-type" evidence="5">
    <location>
        <begin position="393"/>
        <end position="422"/>
    </location>
</feature>
<sequence>MSSSRECYYAILGVPSSATPEEIKKAYRRTAIERHPDKNPNDPQATYNFQLLQEAYECLSDPQERAWYDSHRDVILGSGDAAAQGAAAASAAAGGFGTNLFGFFRATCFNGFGDDDGGFFQVYRQLFVDIGEAEKQFCNRKGMESPEEYPSFGAAASGWEEVGAFYTYWSSFSSVRDFAEADQWSPRDMAEASRPERRLMERENAKRRKDAKKEFNDTVRRLAQHIKKKDPRAIARQAALAQQRLDEQRAKEEQQKRLQEQQQLLRQQRQQQQQEYYEALKAERRALREQGHAFADSSSDMSSSASSEAETETAPKKQQLQQQQEGRKKTEDEAFEAWYASCSSGPSDGSIRLGSLGTTGFAAAAAATAAAATEGSSEQQERKGSSNKVKVIYVCEVCEKDFRSAQQYEAHARSLKHKKNLKRLAEQLEADFEGLDIEGALSPRVEQEQQQEAIQHQQGGGGGLAAAECCEEQAQQQEQQQASEGAAHTDAESSQSNKSRGSSEKSTKRRSKSSDESSSVDQSSSSSSSSSSEDDADEVLLRLAGSRKSQRGQRRDSTSSSSSSTGGSATGDQEEDENPDAAAACSAASNSGNNQSDAETPRGARRRRGRQQAQPDAASSCSRSKSGRQRRELDRSTEDPGAVPAAAVPVRATASSKGKSAATTKDTTCAVCGAVFPTRNSLFSHIKEKGHAALKPVAVGKGRKK</sequence>
<dbReference type="InterPro" id="IPR001623">
    <property type="entry name" value="DnaJ_domain"/>
</dbReference>
<dbReference type="PANTHER" id="PTHR44029:SF1">
    <property type="entry name" value="DNAJ HOMOLOG SUBFAMILY C MEMBER 21"/>
    <property type="match status" value="1"/>
</dbReference>
<accession>U6MUK0</accession>
<feature type="coiled-coil region" evidence="2">
    <location>
        <begin position="411"/>
        <end position="438"/>
    </location>
</feature>
<keyword evidence="1" id="KW-0862">Zinc</keyword>
<dbReference type="PROSITE" id="PS00636">
    <property type="entry name" value="DNAJ_1"/>
    <property type="match status" value="1"/>
</dbReference>
<dbReference type="AlphaFoldDB" id="U6MUK0"/>
<reference evidence="6" key="1">
    <citation type="submission" date="2013-10" db="EMBL/GenBank/DDBJ databases">
        <title>Genomic analysis of the causative agents of coccidiosis in chickens.</title>
        <authorList>
            <person name="Reid A.J."/>
            <person name="Blake D."/>
            <person name="Billington K."/>
            <person name="Browne H."/>
            <person name="Dunn M."/>
            <person name="Hung S."/>
            <person name="Kawahara F."/>
            <person name="Miranda-Saavedra D."/>
            <person name="Mourier T."/>
            <person name="Nagra H."/>
            <person name="Otto T.D."/>
            <person name="Rawlings N."/>
            <person name="Sanchez A."/>
            <person name="Sanders M."/>
            <person name="Subramaniam C."/>
            <person name="Tay Y."/>
            <person name="Dear P."/>
            <person name="Doerig C."/>
            <person name="Gruber A."/>
            <person name="Parkinson J."/>
            <person name="Shirley M."/>
            <person name="Wan K.L."/>
            <person name="Berriman M."/>
            <person name="Tomley F."/>
            <person name="Pain A."/>
        </authorList>
    </citation>
    <scope>NUCLEOTIDE SEQUENCE [LARGE SCALE GENOMIC DNA]</scope>
    <source>
        <strain evidence="6">Houghton</strain>
    </source>
</reference>
<dbReference type="SUPFAM" id="SSF57667">
    <property type="entry name" value="beta-beta-alpha zinc fingers"/>
    <property type="match status" value="1"/>
</dbReference>
<feature type="compositionally biased region" description="Low complexity" evidence="3">
    <location>
        <begin position="465"/>
        <end position="486"/>
    </location>
</feature>
<dbReference type="EMBL" id="HG724678">
    <property type="protein sequence ID" value="CDJ67666.1"/>
    <property type="molecule type" value="Genomic_DNA"/>
</dbReference>
<dbReference type="PROSITE" id="PS50157">
    <property type="entry name" value="ZINC_FINGER_C2H2_2"/>
    <property type="match status" value="2"/>
</dbReference>
<dbReference type="InterPro" id="IPR036236">
    <property type="entry name" value="Znf_C2H2_sf"/>
</dbReference>
<dbReference type="Pfam" id="PF21884">
    <property type="entry name" value="ZUO1-like_ZHD"/>
    <property type="match status" value="1"/>
</dbReference>
<feature type="compositionally biased region" description="Low complexity" evidence="3">
    <location>
        <begin position="640"/>
        <end position="664"/>
    </location>
</feature>
<protein>
    <submittedName>
        <fullName evidence="6">DnaJ / zinc finger (C2H2 type) domain-containing protein, putative</fullName>
    </submittedName>
</protein>
<dbReference type="Gene3D" id="3.30.160.60">
    <property type="entry name" value="Classic Zinc Finger"/>
    <property type="match status" value="1"/>
</dbReference>
<dbReference type="InterPro" id="IPR003604">
    <property type="entry name" value="Matrin/U1-like-C_Znf_C2H2"/>
</dbReference>
<dbReference type="InterPro" id="IPR013087">
    <property type="entry name" value="Znf_C2H2_type"/>
</dbReference>
<organism evidence="6 7">
    <name type="scientific">Eimeria necatrix</name>
    <dbReference type="NCBI Taxonomy" id="51315"/>
    <lineage>
        <taxon>Eukaryota</taxon>
        <taxon>Sar</taxon>
        <taxon>Alveolata</taxon>
        <taxon>Apicomplexa</taxon>
        <taxon>Conoidasida</taxon>
        <taxon>Coccidia</taxon>
        <taxon>Eucoccidiorida</taxon>
        <taxon>Eimeriorina</taxon>
        <taxon>Eimeriidae</taxon>
        <taxon>Eimeria</taxon>
    </lineage>
</organism>
<evidence type="ECO:0000313" key="7">
    <source>
        <dbReference type="Proteomes" id="UP000030754"/>
    </source>
</evidence>
<dbReference type="Gene3D" id="1.10.287.110">
    <property type="entry name" value="DnaJ domain"/>
    <property type="match status" value="1"/>
</dbReference>
<feature type="domain" description="J" evidence="4">
    <location>
        <begin position="7"/>
        <end position="72"/>
    </location>
</feature>
<keyword evidence="7" id="KW-1185">Reference proteome</keyword>
<dbReference type="PROSITE" id="PS50076">
    <property type="entry name" value="DNAJ_2"/>
    <property type="match status" value="1"/>
</dbReference>
<proteinExistence type="predicted"/>
<dbReference type="VEuPathDB" id="ToxoDB:ENH_00040530"/>
<feature type="coiled-coil region" evidence="2">
    <location>
        <begin position="238"/>
        <end position="290"/>
    </location>
</feature>
<dbReference type="InterPro" id="IPR018253">
    <property type="entry name" value="DnaJ_domain_CS"/>
</dbReference>
<feature type="compositionally biased region" description="Low complexity" evidence="3">
    <location>
        <begin position="558"/>
        <end position="571"/>
    </location>
</feature>
<dbReference type="InterPro" id="IPR051964">
    <property type="entry name" value="Chaperone_stress_response"/>
</dbReference>
<dbReference type="OrthoDB" id="5894at2759"/>
<evidence type="ECO:0000256" key="2">
    <source>
        <dbReference type="SAM" id="Coils"/>
    </source>
</evidence>
<dbReference type="SMART" id="SM00451">
    <property type="entry name" value="ZnF_U1"/>
    <property type="match status" value="1"/>
</dbReference>